<evidence type="ECO:0000313" key="1">
    <source>
        <dbReference type="EMBL" id="KIM80249.1"/>
    </source>
</evidence>
<keyword evidence="2" id="KW-1185">Reference proteome</keyword>
<dbReference type="HOGENOM" id="CLU_2740941_0_0_1"/>
<dbReference type="InParanoid" id="A0A0C3FK18"/>
<protein>
    <submittedName>
        <fullName evidence="1">Uncharacterized protein</fullName>
    </submittedName>
</protein>
<proteinExistence type="predicted"/>
<gene>
    <name evidence="1" type="ORF">PILCRDRAFT_822759</name>
</gene>
<reference evidence="1 2" key="1">
    <citation type="submission" date="2014-04" db="EMBL/GenBank/DDBJ databases">
        <authorList>
            <consortium name="DOE Joint Genome Institute"/>
            <person name="Kuo A."/>
            <person name="Tarkka M."/>
            <person name="Buscot F."/>
            <person name="Kohler A."/>
            <person name="Nagy L.G."/>
            <person name="Floudas D."/>
            <person name="Copeland A."/>
            <person name="Barry K.W."/>
            <person name="Cichocki N."/>
            <person name="Veneault-Fourrey C."/>
            <person name="LaButti K."/>
            <person name="Lindquist E.A."/>
            <person name="Lipzen A."/>
            <person name="Lundell T."/>
            <person name="Morin E."/>
            <person name="Murat C."/>
            <person name="Sun H."/>
            <person name="Tunlid A."/>
            <person name="Henrissat B."/>
            <person name="Grigoriev I.V."/>
            <person name="Hibbett D.S."/>
            <person name="Martin F."/>
            <person name="Nordberg H.P."/>
            <person name="Cantor M.N."/>
            <person name="Hua S.X."/>
        </authorList>
    </citation>
    <scope>NUCLEOTIDE SEQUENCE [LARGE SCALE GENOMIC DNA]</scope>
    <source>
        <strain evidence="1 2">F 1598</strain>
    </source>
</reference>
<reference evidence="2" key="2">
    <citation type="submission" date="2015-01" db="EMBL/GenBank/DDBJ databases">
        <title>Evolutionary Origins and Diversification of the Mycorrhizal Mutualists.</title>
        <authorList>
            <consortium name="DOE Joint Genome Institute"/>
            <consortium name="Mycorrhizal Genomics Consortium"/>
            <person name="Kohler A."/>
            <person name="Kuo A."/>
            <person name="Nagy L.G."/>
            <person name="Floudas D."/>
            <person name="Copeland A."/>
            <person name="Barry K.W."/>
            <person name="Cichocki N."/>
            <person name="Veneault-Fourrey C."/>
            <person name="LaButti K."/>
            <person name="Lindquist E.A."/>
            <person name="Lipzen A."/>
            <person name="Lundell T."/>
            <person name="Morin E."/>
            <person name="Murat C."/>
            <person name="Riley R."/>
            <person name="Ohm R."/>
            <person name="Sun H."/>
            <person name="Tunlid A."/>
            <person name="Henrissat B."/>
            <person name="Grigoriev I.V."/>
            <person name="Hibbett D.S."/>
            <person name="Martin F."/>
        </authorList>
    </citation>
    <scope>NUCLEOTIDE SEQUENCE [LARGE SCALE GENOMIC DNA]</scope>
    <source>
        <strain evidence="2">F 1598</strain>
    </source>
</reference>
<dbReference type="Proteomes" id="UP000054166">
    <property type="component" value="Unassembled WGS sequence"/>
</dbReference>
<accession>A0A0C3FK18</accession>
<organism evidence="1 2">
    <name type="scientific">Piloderma croceum (strain F 1598)</name>
    <dbReference type="NCBI Taxonomy" id="765440"/>
    <lineage>
        <taxon>Eukaryota</taxon>
        <taxon>Fungi</taxon>
        <taxon>Dikarya</taxon>
        <taxon>Basidiomycota</taxon>
        <taxon>Agaricomycotina</taxon>
        <taxon>Agaricomycetes</taxon>
        <taxon>Agaricomycetidae</taxon>
        <taxon>Atheliales</taxon>
        <taxon>Atheliaceae</taxon>
        <taxon>Piloderma</taxon>
    </lineage>
</organism>
<sequence length="78" mass="9095">MLSPFLLMPGKLFQLSQMLWDACRCHSPPNIQTVFVLYIGRFPMHFRWGLAVELVLGECPIPHSYSDFSDFSDRFWGL</sequence>
<name>A0A0C3FK18_PILCF</name>
<dbReference type="AlphaFoldDB" id="A0A0C3FK18"/>
<dbReference type="EMBL" id="KN833005">
    <property type="protein sequence ID" value="KIM80249.1"/>
    <property type="molecule type" value="Genomic_DNA"/>
</dbReference>
<evidence type="ECO:0000313" key="2">
    <source>
        <dbReference type="Proteomes" id="UP000054166"/>
    </source>
</evidence>